<evidence type="ECO:0000313" key="2">
    <source>
        <dbReference type="Proteomes" id="UP000046155"/>
    </source>
</evidence>
<dbReference type="Proteomes" id="UP000046155">
    <property type="component" value="Unassembled WGS sequence"/>
</dbReference>
<protein>
    <submittedName>
        <fullName evidence="1">ApbE family lipoprotein</fullName>
    </submittedName>
</protein>
<name>A0A0B7MNH0_9FIRM</name>
<sequence>MEYSRRTYRKLVQGKGMVSFPVLLKESDLLISIDSGSFSGELKKKSLSLLSGIRSDLEQYIVRDEEFQWTLIPHRLLPGAPRIVRLMAAAAMRAGVGPMAAVAGAVAEVMGRELQRTAREVIVENGGDIYFKTEHPITTGIFAGKSPLSGKVSLRFSPRPSGCGVCTSSATVGPSLSLGCTDAAIVISHSAALADAAASTLGNLVHREEDITPALEKVCKIRGVQGAVVILGDKLGAIGDVELVSF</sequence>
<proteinExistence type="predicted"/>
<dbReference type="InterPro" id="IPR007183">
    <property type="entry name" value="UPF0280"/>
</dbReference>
<dbReference type="PIRSF" id="PIRSF006421">
    <property type="entry name" value="UCP006421"/>
    <property type="match status" value="1"/>
</dbReference>
<dbReference type="InterPro" id="IPR003374">
    <property type="entry name" value="ApbE-like_sf"/>
</dbReference>
<keyword evidence="2" id="KW-1185">Reference proteome</keyword>
<dbReference type="OrthoDB" id="9787842at2"/>
<dbReference type="RefSeq" id="WP_044665454.1">
    <property type="nucleotide sequence ID" value="NZ_CDRZ01000249.1"/>
</dbReference>
<dbReference type="Gene3D" id="3.10.520.10">
    <property type="entry name" value="ApbE-like domains"/>
    <property type="match status" value="1"/>
</dbReference>
<dbReference type="SUPFAM" id="SSF143631">
    <property type="entry name" value="ApbE-like"/>
    <property type="match status" value="1"/>
</dbReference>
<dbReference type="AlphaFoldDB" id="A0A0B7MNH0"/>
<reference evidence="2" key="1">
    <citation type="submission" date="2015-01" db="EMBL/GenBank/DDBJ databases">
        <authorList>
            <person name="Manzoor Shahid"/>
            <person name="Zubair Saima"/>
        </authorList>
    </citation>
    <scope>NUCLEOTIDE SEQUENCE [LARGE SCALE GENOMIC DNA]</scope>
    <source>
        <strain evidence="2">Sp3</strain>
    </source>
</reference>
<evidence type="ECO:0000313" key="1">
    <source>
        <dbReference type="EMBL" id="CEO89531.1"/>
    </source>
</evidence>
<keyword evidence="1" id="KW-0449">Lipoprotein</keyword>
<accession>A0A0B7MNH0</accession>
<dbReference type="EMBL" id="CDRZ01000249">
    <property type="protein sequence ID" value="CEO89531.1"/>
    <property type="molecule type" value="Genomic_DNA"/>
</dbReference>
<gene>
    <name evidence="1" type="ORF">SSCH_510010</name>
</gene>
<organism evidence="1 2">
    <name type="scientific">Syntrophaceticus schinkii</name>
    <dbReference type="NCBI Taxonomy" id="499207"/>
    <lineage>
        <taxon>Bacteria</taxon>
        <taxon>Bacillati</taxon>
        <taxon>Bacillota</taxon>
        <taxon>Clostridia</taxon>
        <taxon>Thermoanaerobacterales</taxon>
        <taxon>Thermoanaerobacterales Family III. Incertae Sedis</taxon>
        <taxon>Syntrophaceticus</taxon>
    </lineage>
</organism>